<protein>
    <submittedName>
        <fullName evidence="2">Ankyrin repeat protein</fullName>
    </submittedName>
</protein>
<dbReference type="Gene3D" id="1.25.40.20">
    <property type="entry name" value="Ankyrin repeat-containing domain"/>
    <property type="match status" value="1"/>
</dbReference>
<dbReference type="Proteomes" id="UP001153069">
    <property type="component" value="Unassembled WGS sequence"/>
</dbReference>
<keyword evidence="1" id="KW-0812">Transmembrane</keyword>
<evidence type="ECO:0000256" key="1">
    <source>
        <dbReference type="SAM" id="Phobius"/>
    </source>
</evidence>
<name>A0A9N8F036_9STRA</name>
<dbReference type="PANTHER" id="PTHR46586">
    <property type="entry name" value="ANKYRIN REPEAT-CONTAINING PROTEIN"/>
    <property type="match status" value="1"/>
</dbReference>
<keyword evidence="3" id="KW-1185">Reference proteome</keyword>
<reference evidence="2" key="1">
    <citation type="submission" date="2020-06" db="EMBL/GenBank/DDBJ databases">
        <authorList>
            <consortium name="Plant Systems Biology data submission"/>
        </authorList>
    </citation>
    <scope>NUCLEOTIDE SEQUENCE</scope>
    <source>
        <strain evidence="2">D6</strain>
    </source>
</reference>
<dbReference type="InterPro" id="IPR002110">
    <property type="entry name" value="Ankyrin_rpt"/>
</dbReference>
<dbReference type="SUPFAM" id="SSF140860">
    <property type="entry name" value="Pseudo ankyrin repeat-like"/>
    <property type="match status" value="1"/>
</dbReference>
<evidence type="ECO:0000313" key="2">
    <source>
        <dbReference type="EMBL" id="CAB9530073.1"/>
    </source>
</evidence>
<sequence length="230" mass="26643">MSPPFDSLLFADDLILIEGIFPFVGVGQYAFVGAVNKKMNQLYKEYCKIELNKNPRKVNDKPASCEWDSLRRSAESTDTLCSETFCNQPRAEYWLKDNSRNKKPDRHHVCTAIAKIGNLAVMQWARQKGFPWNQWTCFYAALYGHLELLQWLRQNGCPWNELTCASAAAKGHLEILKWARENGCPWNEQTCYNAAKNGHLEILPMVKREWVSMGLQIHVYTLLHVDIWKF</sequence>
<dbReference type="PANTHER" id="PTHR46586:SF3">
    <property type="entry name" value="ANKYRIN REPEAT-CONTAINING PROTEIN"/>
    <property type="match status" value="1"/>
</dbReference>
<accession>A0A9N8F036</accession>
<gene>
    <name evidence="2" type="ORF">SEMRO_2733_G335800.1</name>
</gene>
<comment type="caution">
    <text evidence="2">The sequence shown here is derived from an EMBL/GenBank/DDBJ whole genome shotgun (WGS) entry which is preliminary data.</text>
</comment>
<proteinExistence type="predicted"/>
<dbReference type="AlphaFoldDB" id="A0A9N8F036"/>
<dbReference type="Pfam" id="PF13637">
    <property type="entry name" value="Ank_4"/>
    <property type="match status" value="1"/>
</dbReference>
<dbReference type="EMBL" id="CAICTM010002731">
    <property type="protein sequence ID" value="CAB9530073.1"/>
    <property type="molecule type" value="Genomic_DNA"/>
</dbReference>
<dbReference type="InterPro" id="IPR036770">
    <property type="entry name" value="Ankyrin_rpt-contain_sf"/>
</dbReference>
<keyword evidence="1" id="KW-0472">Membrane</keyword>
<organism evidence="2 3">
    <name type="scientific">Seminavis robusta</name>
    <dbReference type="NCBI Taxonomy" id="568900"/>
    <lineage>
        <taxon>Eukaryota</taxon>
        <taxon>Sar</taxon>
        <taxon>Stramenopiles</taxon>
        <taxon>Ochrophyta</taxon>
        <taxon>Bacillariophyta</taxon>
        <taxon>Bacillariophyceae</taxon>
        <taxon>Bacillariophycidae</taxon>
        <taxon>Naviculales</taxon>
        <taxon>Naviculaceae</taxon>
        <taxon>Seminavis</taxon>
    </lineage>
</organism>
<dbReference type="OrthoDB" id="75611at2759"/>
<keyword evidence="1" id="KW-1133">Transmembrane helix</keyword>
<evidence type="ECO:0000313" key="3">
    <source>
        <dbReference type="Proteomes" id="UP001153069"/>
    </source>
</evidence>
<dbReference type="InterPro" id="IPR052050">
    <property type="entry name" value="SecEffector_AnkRepeat"/>
</dbReference>
<feature type="transmembrane region" description="Helical" evidence="1">
    <location>
        <begin position="14"/>
        <end position="35"/>
    </location>
</feature>